<accession>A0ABD3QX33</accession>
<reference evidence="1 2" key="1">
    <citation type="submission" date="2024-10" db="EMBL/GenBank/DDBJ databases">
        <title>Updated reference genomes for cyclostephanoid diatoms.</title>
        <authorList>
            <person name="Roberts W.R."/>
            <person name="Alverson A.J."/>
        </authorList>
    </citation>
    <scope>NUCLEOTIDE SEQUENCE [LARGE SCALE GENOMIC DNA]</scope>
    <source>
        <strain evidence="1 2">AJA010-31</strain>
    </source>
</reference>
<protein>
    <recommendedName>
        <fullName evidence="3">Aminoglycoside phosphotransferase domain-containing protein</fullName>
    </recommendedName>
</protein>
<dbReference type="EMBL" id="JALLPJ020000028">
    <property type="protein sequence ID" value="KAL3804793.1"/>
    <property type="molecule type" value="Genomic_DNA"/>
</dbReference>
<evidence type="ECO:0008006" key="3">
    <source>
        <dbReference type="Google" id="ProtNLM"/>
    </source>
</evidence>
<gene>
    <name evidence="1" type="ORF">ACHAWO_005322</name>
</gene>
<sequence>MAGAEFMSSWDDPTIVSQRLSSPLQNRLNITSPILTSTIAPLSNHSGLSGDLSLLILTFQDDTSITLVLKRTRPNIDSQKYSKKLGLYREGVFYSTIGPWIKERLNRVVHHPNDNGDMFFFIPQALYSACDADTGQKAIVLEYYQDAAEAGVYFPHSVHNTVRKMQEAQNSKTNHSEQHTIKMTKLRKSITLEASRIAALLHGSFYQDKSLFTNHQSFAKHLRMVDWIQGKNKESYVESQQEIVDRWSRAKSRRINGEFFDGKVQLSQEFVQVMDASCALALDFDLFVSKWNLDGRSDNKLSWSLVHGDYHPGNFLFIKDAMGTDIMNDGYRPKLMLVDWEVVGVGSGPQDLGQFLISHTETKEAFNLLDEVATVYRQTLQSTLDAVNGDSSSDKPTVPALEAIKREIIYGGIERWVWLFAYMTGWEESMPWMYMQFFHDQMQNFIVINNIRAEDVGMPRP</sequence>
<dbReference type="AlphaFoldDB" id="A0ABD3QX33"/>
<dbReference type="InterPro" id="IPR011009">
    <property type="entry name" value="Kinase-like_dom_sf"/>
</dbReference>
<dbReference type="Pfam" id="PF02958">
    <property type="entry name" value="EcKL"/>
    <property type="match status" value="1"/>
</dbReference>
<organism evidence="1 2">
    <name type="scientific">Cyclotella atomus</name>
    <dbReference type="NCBI Taxonomy" id="382360"/>
    <lineage>
        <taxon>Eukaryota</taxon>
        <taxon>Sar</taxon>
        <taxon>Stramenopiles</taxon>
        <taxon>Ochrophyta</taxon>
        <taxon>Bacillariophyta</taxon>
        <taxon>Coscinodiscophyceae</taxon>
        <taxon>Thalassiosirophycidae</taxon>
        <taxon>Stephanodiscales</taxon>
        <taxon>Stephanodiscaceae</taxon>
        <taxon>Cyclotella</taxon>
    </lineage>
</organism>
<dbReference type="SUPFAM" id="SSF56112">
    <property type="entry name" value="Protein kinase-like (PK-like)"/>
    <property type="match status" value="1"/>
</dbReference>
<proteinExistence type="predicted"/>
<name>A0ABD3QX33_9STRA</name>
<dbReference type="Gene3D" id="3.90.1200.10">
    <property type="match status" value="1"/>
</dbReference>
<evidence type="ECO:0000313" key="1">
    <source>
        <dbReference type="EMBL" id="KAL3804793.1"/>
    </source>
</evidence>
<dbReference type="InterPro" id="IPR004119">
    <property type="entry name" value="EcKL"/>
</dbReference>
<dbReference type="PANTHER" id="PTHR11012">
    <property type="entry name" value="PROTEIN KINASE-LIKE DOMAIN-CONTAINING"/>
    <property type="match status" value="1"/>
</dbReference>
<dbReference type="Proteomes" id="UP001530400">
    <property type="component" value="Unassembled WGS sequence"/>
</dbReference>
<dbReference type="PANTHER" id="PTHR11012:SF30">
    <property type="entry name" value="PROTEIN KINASE-LIKE DOMAIN-CONTAINING"/>
    <property type="match status" value="1"/>
</dbReference>
<evidence type="ECO:0000313" key="2">
    <source>
        <dbReference type="Proteomes" id="UP001530400"/>
    </source>
</evidence>
<keyword evidence="2" id="KW-1185">Reference proteome</keyword>
<comment type="caution">
    <text evidence="1">The sequence shown here is derived from an EMBL/GenBank/DDBJ whole genome shotgun (WGS) entry which is preliminary data.</text>
</comment>